<dbReference type="KEGG" id="cgy:CGLY_02835"/>
<accession>X5E6E3</accession>
<evidence type="ECO:0000313" key="2">
    <source>
        <dbReference type="EMBL" id="AHW63015.1"/>
    </source>
</evidence>
<evidence type="ECO:0000313" key="3">
    <source>
        <dbReference type="Proteomes" id="UP000023703"/>
    </source>
</evidence>
<dbReference type="EMBL" id="CP006842">
    <property type="protein sequence ID" value="AHW63015.1"/>
    <property type="molecule type" value="Genomic_DNA"/>
</dbReference>
<keyword evidence="3" id="KW-1185">Reference proteome</keyword>
<dbReference type="AlphaFoldDB" id="X5E6E3"/>
<name>X5E6E3_9CORY</name>
<dbReference type="HOGENOM" id="CLU_167431_0_0_11"/>
<gene>
    <name evidence="2" type="ORF">CGLY_02835</name>
</gene>
<sequence>MRGIYGDDGYVTVEAAIVFTALTAVIGTVIAGVLTVATYLGAVGMARDGARAAALGDLAAARSVVTEREPDALVTVTAGSPGGAPDSATGHLVYRVHVTVPGRLFDVSATAVIVGEPQDVQG</sequence>
<dbReference type="STRING" id="1404245.CGLY_02835"/>
<dbReference type="RefSeq" id="WP_052539551.1">
    <property type="nucleotide sequence ID" value="NZ_CP006842.1"/>
</dbReference>
<organism evidence="2 3">
    <name type="scientific">Corynebacterium glyciniphilum AJ 3170</name>
    <dbReference type="NCBI Taxonomy" id="1404245"/>
    <lineage>
        <taxon>Bacteria</taxon>
        <taxon>Bacillati</taxon>
        <taxon>Actinomycetota</taxon>
        <taxon>Actinomycetes</taxon>
        <taxon>Mycobacteriales</taxon>
        <taxon>Corynebacteriaceae</taxon>
        <taxon>Corynebacterium</taxon>
    </lineage>
</organism>
<keyword evidence="1" id="KW-0472">Membrane</keyword>
<proteinExistence type="predicted"/>
<evidence type="ECO:0000256" key="1">
    <source>
        <dbReference type="SAM" id="Phobius"/>
    </source>
</evidence>
<keyword evidence="1" id="KW-0812">Transmembrane</keyword>
<keyword evidence="1" id="KW-1133">Transmembrane helix</keyword>
<dbReference type="eggNOG" id="ENOG5031SBH">
    <property type="taxonomic scope" value="Bacteria"/>
</dbReference>
<protein>
    <submittedName>
        <fullName evidence="2">Putative secreted protein</fullName>
    </submittedName>
</protein>
<feature type="transmembrane region" description="Helical" evidence="1">
    <location>
        <begin position="15"/>
        <end position="42"/>
    </location>
</feature>
<reference evidence="2 3" key="1">
    <citation type="journal article" date="2015" name="Int. J. Syst. Evol. Microbiol.">
        <title>Revisiting Corynebacterium glyciniphilum (ex Kubota et al., 1972) sp. nov., nom. rev., isolated from putrefied banana.</title>
        <authorList>
            <person name="Al-Dilaimi A."/>
            <person name="Bednarz H."/>
            <person name="Lomker A."/>
            <person name="Niehaus K."/>
            <person name="Kalinowski J."/>
            <person name="Ruckert C."/>
        </authorList>
    </citation>
    <scope>NUCLEOTIDE SEQUENCE [LARGE SCALE GENOMIC DNA]</scope>
    <source>
        <strain evidence="2">AJ 3170</strain>
    </source>
</reference>
<dbReference type="Proteomes" id="UP000023703">
    <property type="component" value="Chromosome"/>
</dbReference>
<dbReference type="OrthoDB" id="4410186at2"/>